<dbReference type="Pfam" id="PF08241">
    <property type="entry name" value="Methyltransf_11"/>
    <property type="match status" value="1"/>
</dbReference>
<keyword evidence="3" id="KW-1185">Reference proteome</keyword>
<protein>
    <submittedName>
        <fullName evidence="2">Class I SAM-dependent methyltransferase</fullName>
    </submittedName>
</protein>
<dbReference type="SUPFAM" id="SSF53335">
    <property type="entry name" value="S-adenosyl-L-methionine-dependent methyltransferases"/>
    <property type="match status" value="1"/>
</dbReference>
<evidence type="ECO:0000313" key="3">
    <source>
        <dbReference type="Proteomes" id="UP001597472"/>
    </source>
</evidence>
<dbReference type="InterPro" id="IPR029063">
    <property type="entry name" value="SAM-dependent_MTases_sf"/>
</dbReference>
<comment type="caution">
    <text evidence="2">The sequence shown here is derived from an EMBL/GenBank/DDBJ whole genome shotgun (WGS) entry which is preliminary data.</text>
</comment>
<keyword evidence="2" id="KW-0489">Methyltransferase</keyword>
<proteinExistence type="predicted"/>
<dbReference type="Gene3D" id="3.40.50.150">
    <property type="entry name" value="Vaccinia Virus protein VP39"/>
    <property type="match status" value="1"/>
</dbReference>
<gene>
    <name evidence="2" type="ORF">ACFSQP_07450</name>
</gene>
<keyword evidence="2" id="KW-0808">Transferase</keyword>
<dbReference type="Proteomes" id="UP001597472">
    <property type="component" value="Unassembled WGS sequence"/>
</dbReference>
<feature type="domain" description="Methyltransferase type 11" evidence="1">
    <location>
        <begin position="43"/>
        <end position="133"/>
    </location>
</feature>
<dbReference type="GO" id="GO:0008168">
    <property type="term" value="F:methyltransferase activity"/>
    <property type="evidence" value="ECO:0007669"/>
    <property type="project" value="UniProtKB-KW"/>
</dbReference>
<accession>A0ABW5KVV7</accession>
<dbReference type="InterPro" id="IPR013216">
    <property type="entry name" value="Methyltransf_11"/>
</dbReference>
<name>A0ABW5KVV7_9FLAO</name>
<evidence type="ECO:0000259" key="1">
    <source>
        <dbReference type="Pfam" id="PF08241"/>
    </source>
</evidence>
<evidence type="ECO:0000313" key="2">
    <source>
        <dbReference type="EMBL" id="MFD2551646.1"/>
    </source>
</evidence>
<dbReference type="GO" id="GO:0032259">
    <property type="term" value="P:methylation"/>
    <property type="evidence" value="ECO:0007669"/>
    <property type="project" value="UniProtKB-KW"/>
</dbReference>
<organism evidence="2 3">
    <name type="scientific">Bizionia sediminis</name>
    <dbReference type="NCBI Taxonomy" id="1737064"/>
    <lineage>
        <taxon>Bacteria</taxon>
        <taxon>Pseudomonadati</taxon>
        <taxon>Bacteroidota</taxon>
        <taxon>Flavobacteriia</taxon>
        <taxon>Flavobacteriales</taxon>
        <taxon>Flavobacteriaceae</taxon>
        <taxon>Bizionia</taxon>
    </lineage>
</organism>
<sequence length="205" mass="22774">MKEFWNSRYQNAAFAYGTTPNTFFKDTLETLQLSGSILLPAEGEGRNAVYAAKLGLDVVAFDISDAGQKKALALANTERVKINYQVGTLDDLNLKPASFDALALIYAHFPADIKNSLHRQLATLVKPNGYIILEGFAVTNLELREKNPEVGGPGDKNMLFTTEEMAQLFSDFDIIQLEEQEVTLQEGLYHNGQARVIRFVGKKRA</sequence>
<reference evidence="3" key="1">
    <citation type="journal article" date="2019" name="Int. J. Syst. Evol. Microbiol.">
        <title>The Global Catalogue of Microorganisms (GCM) 10K type strain sequencing project: providing services to taxonomists for standard genome sequencing and annotation.</title>
        <authorList>
            <consortium name="The Broad Institute Genomics Platform"/>
            <consortium name="The Broad Institute Genome Sequencing Center for Infectious Disease"/>
            <person name="Wu L."/>
            <person name="Ma J."/>
        </authorList>
    </citation>
    <scope>NUCLEOTIDE SEQUENCE [LARGE SCALE GENOMIC DNA]</scope>
    <source>
        <strain evidence="3">KCTC 42587</strain>
    </source>
</reference>
<dbReference type="RefSeq" id="WP_376892961.1">
    <property type="nucleotide sequence ID" value="NZ_JBHULS010000002.1"/>
</dbReference>
<dbReference type="EMBL" id="JBHULS010000002">
    <property type="protein sequence ID" value="MFD2551646.1"/>
    <property type="molecule type" value="Genomic_DNA"/>
</dbReference>